<reference evidence="1" key="1">
    <citation type="submission" date="2020-12" db="EMBL/GenBank/DDBJ databases">
        <title>Genomic characterization of non-nitrogen-fixing Frankia strains.</title>
        <authorList>
            <person name="Carlos-Shanley C."/>
            <person name="Guerra T."/>
            <person name="Hahn D."/>
        </authorList>
    </citation>
    <scope>NUCLEOTIDE SEQUENCE</scope>
    <source>
        <strain evidence="1">CN6</strain>
    </source>
</reference>
<dbReference type="InterPro" id="IPR029063">
    <property type="entry name" value="SAM-dependent_MTases_sf"/>
</dbReference>
<proteinExistence type="predicted"/>
<sequence length="274" mass="29375">MPGGAVEWEPAPVSLDVSVPQSARMYSCFLGGKDNFPSDREAAGKVFAVMPSVEIGARENRRFLHRAVRHVALAGVDQFVEVGTGFPLAPNVHEIVQAICPTALVVYVDNDRMVLSHARALLTSSPEGRTAYVEADLREPEKLLARLGRVPVDLSRPVALSLVGVLPFLADADDPAGVVRCLVGALAPGSFLVLSHGTGDFAPEETRQAVEVYRSSGIGLWVRSKAEIAGLVPAGMRLKEPGVVPVHRWRPEGDRPSGYRDAEVGVYGLVARKV</sequence>
<keyword evidence="1" id="KW-0808">Transferase</keyword>
<dbReference type="GO" id="GO:0032259">
    <property type="term" value="P:methylation"/>
    <property type="evidence" value="ECO:0007669"/>
    <property type="project" value="UniProtKB-KW"/>
</dbReference>
<dbReference type="EMBL" id="JAEACQ010000167">
    <property type="protein sequence ID" value="MBL7628048.1"/>
    <property type="molecule type" value="Genomic_DNA"/>
</dbReference>
<keyword evidence="1" id="KW-0489">Methyltransferase</keyword>
<dbReference type="InterPro" id="IPR006764">
    <property type="entry name" value="SAM_dep_MeTrfase_SAV2177_type"/>
</dbReference>
<comment type="caution">
    <text evidence="1">The sequence shown here is derived from an EMBL/GenBank/DDBJ whole genome shotgun (WGS) entry which is preliminary data.</text>
</comment>
<dbReference type="AlphaFoldDB" id="A0A937UNG0"/>
<dbReference type="Gene3D" id="3.40.50.150">
    <property type="entry name" value="Vaccinia Virus protein VP39"/>
    <property type="match status" value="1"/>
</dbReference>
<name>A0A937UNG0_9ACTN</name>
<protein>
    <submittedName>
        <fullName evidence="1">SAM-dependent methyltransferase</fullName>
    </submittedName>
</protein>
<dbReference type="Pfam" id="PF04672">
    <property type="entry name" value="Methyltransf_19"/>
    <property type="match status" value="1"/>
</dbReference>
<organism evidence="1 2">
    <name type="scientific">Frankia nepalensis</name>
    <dbReference type="NCBI Taxonomy" id="1836974"/>
    <lineage>
        <taxon>Bacteria</taxon>
        <taxon>Bacillati</taxon>
        <taxon>Actinomycetota</taxon>
        <taxon>Actinomycetes</taxon>
        <taxon>Frankiales</taxon>
        <taxon>Frankiaceae</taxon>
        <taxon>Frankia</taxon>
    </lineage>
</organism>
<dbReference type="Proteomes" id="UP000604475">
    <property type="component" value="Unassembled WGS sequence"/>
</dbReference>
<evidence type="ECO:0000313" key="1">
    <source>
        <dbReference type="EMBL" id="MBL7628048.1"/>
    </source>
</evidence>
<dbReference type="PIRSF" id="PIRSF017393">
    <property type="entry name" value="MTase_SAV2177"/>
    <property type="match status" value="1"/>
</dbReference>
<accession>A0A937UNG0</accession>
<evidence type="ECO:0000313" key="2">
    <source>
        <dbReference type="Proteomes" id="UP000604475"/>
    </source>
</evidence>
<dbReference type="GO" id="GO:0008168">
    <property type="term" value="F:methyltransferase activity"/>
    <property type="evidence" value="ECO:0007669"/>
    <property type="project" value="UniProtKB-KW"/>
</dbReference>
<keyword evidence="2" id="KW-1185">Reference proteome</keyword>
<dbReference type="SUPFAM" id="SSF53335">
    <property type="entry name" value="S-adenosyl-L-methionine-dependent methyltransferases"/>
    <property type="match status" value="1"/>
</dbReference>
<gene>
    <name evidence="1" type="ORF">I7412_12875</name>
</gene>